<feature type="compositionally biased region" description="Pro residues" evidence="5">
    <location>
        <begin position="1"/>
        <end position="16"/>
    </location>
</feature>
<feature type="region of interest" description="Disordered" evidence="5">
    <location>
        <begin position="476"/>
        <end position="508"/>
    </location>
</feature>
<feature type="region of interest" description="Disordered" evidence="5">
    <location>
        <begin position="1"/>
        <end position="21"/>
    </location>
</feature>
<evidence type="ECO:0000256" key="4">
    <source>
        <dbReference type="ARBA" id="ARBA00023136"/>
    </source>
</evidence>
<dbReference type="PANTHER" id="PTHR42770:SF16">
    <property type="entry name" value="AMINO ACID PERMEASE"/>
    <property type="match status" value="1"/>
</dbReference>
<protein>
    <submittedName>
        <fullName evidence="8">APC family permease</fullName>
    </submittedName>
</protein>
<organism evidence="8 9">
    <name type="scientific">Pseudonocardia alni subsp. carboxydivorans</name>
    <dbReference type="NCBI Taxonomy" id="415010"/>
    <lineage>
        <taxon>Bacteria</taxon>
        <taxon>Bacillati</taxon>
        <taxon>Actinomycetota</taxon>
        <taxon>Actinomycetes</taxon>
        <taxon>Pseudonocardiales</taxon>
        <taxon>Pseudonocardiaceae</taxon>
        <taxon>Pseudonocardia</taxon>
    </lineage>
</organism>
<evidence type="ECO:0000256" key="6">
    <source>
        <dbReference type="SAM" id="Phobius"/>
    </source>
</evidence>
<reference evidence="8 9" key="1">
    <citation type="submission" date="2024-03" db="EMBL/GenBank/DDBJ databases">
        <title>Draft genome sequence of Pseudonocardia carboxydivorans JCM 14827.</title>
        <authorList>
            <person name="Duangmal K."/>
        </authorList>
    </citation>
    <scope>NUCLEOTIDE SEQUENCE [LARGE SCALE GENOMIC DNA]</scope>
    <source>
        <strain evidence="8 9">JCM 14827</strain>
    </source>
</reference>
<evidence type="ECO:0000256" key="5">
    <source>
        <dbReference type="SAM" id="MobiDB-lite"/>
    </source>
</evidence>
<keyword evidence="9" id="KW-1185">Reference proteome</keyword>
<feature type="transmembrane region" description="Helical" evidence="6">
    <location>
        <begin position="249"/>
        <end position="269"/>
    </location>
</feature>
<evidence type="ECO:0000256" key="2">
    <source>
        <dbReference type="ARBA" id="ARBA00022692"/>
    </source>
</evidence>
<name>A0ABU9AAB2_PSEA5</name>
<feature type="transmembrane region" description="Helical" evidence="6">
    <location>
        <begin position="60"/>
        <end position="82"/>
    </location>
</feature>
<feature type="transmembrane region" description="Helical" evidence="6">
    <location>
        <begin position="174"/>
        <end position="198"/>
    </location>
</feature>
<feature type="transmembrane region" description="Helical" evidence="6">
    <location>
        <begin position="380"/>
        <end position="407"/>
    </location>
</feature>
<evidence type="ECO:0000256" key="1">
    <source>
        <dbReference type="ARBA" id="ARBA00004141"/>
    </source>
</evidence>
<feature type="transmembrane region" description="Helical" evidence="6">
    <location>
        <begin position="32"/>
        <end position="54"/>
    </location>
</feature>
<dbReference type="Pfam" id="PF00324">
    <property type="entry name" value="AA_permease"/>
    <property type="match status" value="1"/>
</dbReference>
<feature type="transmembrane region" description="Helical" evidence="6">
    <location>
        <begin position="210"/>
        <end position="229"/>
    </location>
</feature>
<dbReference type="Proteomes" id="UP001367513">
    <property type="component" value="Unassembled WGS sequence"/>
</dbReference>
<keyword evidence="4 6" id="KW-0472">Membrane</keyword>
<gene>
    <name evidence="8" type="ORF">WG925_06240</name>
</gene>
<sequence>MSAPAPRPSPPSPSPEPADRHRLRGTLGAGSIVFMVVAAAAPLTVVAGTVPLGLAAGNGAAFPMTFVLCAVVLLLFAVGFCAMSRHVPGAGAFYAYVARGLGAAPGLGSAFLALVTYTAVQAAVYGYLGATVDALVQHYGGPALPWYLYAALALVVAGVLGYRHIELSGRVLGTLLVAEVAIVLVFDAVVAATGGLGSGRSTALFVPSQFLSGSLGIAIMFAIASFIGFEATAVFRDEARDPGRTIPRATYLALVLIGAFYTLSSWAVVSAWGDDGAVARATEDPGNMIVATITAVLGPVGGDLAQVLLVTSLFAALLSFHNVLSRYLFALGNAGSMPAALGRSHARHASPHAASAAQSGTALALIAVFSVTGMDPVTQVFAWMAGTATLGVLVLMALTCAAVLVFFRRSRVDTRFWHTALAPALGLAGLLVCLWLTVANFPTLIGGSPALATAIGGVLVAAFVLGTVLTRFTGDRPGTLPSPDAPGTVTGYDTGHDTAGTDLQEETR</sequence>
<feature type="transmembrane region" description="Helical" evidence="6">
    <location>
        <begin position="353"/>
        <end position="374"/>
    </location>
</feature>
<dbReference type="RefSeq" id="WP_346104842.1">
    <property type="nucleotide sequence ID" value="NZ_BAAAOD010000040.1"/>
</dbReference>
<feature type="domain" description="Amino acid permease/ SLC12A" evidence="7">
    <location>
        <begin position="33"/>
        <end position="445"/>
    </location>
</feature>
<comment type="subcellular location">
    <subcellularLocation>
        <location evidence="1">Membrane</location>
        <topology evidence="1">Multi-pass membrane protein</topology>
    </subcellularLocation>
</comment>
<dbReference type="Gene3D" id="1.20.1740.10">
    <property type="entry name" value="Amino acid/polyamine transporter I"/>
    <property type="match status" value="1"/>
</dbReference>
<feature type="transmembrane region" description="Helical" evidence="6">
    <location>
        <begin position="103"/>
        <end position="124"/>
    </location>
</feature>
<feature type="transmembrane region" description="Helical" evidence="6">
    <location>
        <begin position="450"/>
        <end position="469"/>
    </location>
</feature>
<proteinExistence type="predicted"/>
<dbReference type="InterPro" id="IPR004841">
    <property type="entry name" value="AA-permease/SLC12A_dom"/>
</dbReference>
<evidence type="ECO:0000256" key="3">
    <source>
        <dbReference type="ARBA" id="ARBA00022989"/>
    </source>
</evidence>
<evidence type="ECO:0000313" key="8">
    <source>
        <dbReference type="EMBL" id="MEK6463339.1"/>
    </source>
</evidence>
<keyword evidence="3 6" id="KW-1133">Transmembrane helix</keyword>
<dbReference type="EMBL" id="JBBPIX010000002">
    <property type="protein sequence ID" value="MEK6463339.1"/>
    <property type="molecule type" value="Genomic_DNA"/>
</dbReference>
<dbReference type="PANTHER" id="PTHR42770">
    <property type="entry name" value="AMINO ACID TRANSPORTER-RELATED"/>
    <property type="match status" value="1"/>
</dbReference>
<dbReference type="PIRSF" id="PIRSF006060">
    <property type="entry name" value="AA_transporter"/>
    <property type="match status" value="1"/>
</dbReference>
<feature type="transmembrane region" description="Helical" evidence="6">
    <location>
        <begin position="144"/>
        <end position="162"/>
    </location>
</feature>
<feature type="transmembrane region" description="Helical" evidence="6">
    <location>
        <begin position="419"/>
        <end position="438"/>
    </location>
</feature>
<evidence type="ECO:0000259" key="7">
    <source>
        <dbReference type="Pfam" id="PF00324"/>
    </source>
</evidence>
<evidence type="ECO:0000313" key="9">
    <source>
        <dbReference type="Proteomes" id="UP001367513"/>
    </source>
</evidence>
<dbReference type="InterPro" id="IPR050367">
    <property type="entry name" value="APC_superfamily"/>
</dbReference>
<accession>A0ABU9AAB2</accession>
<comment type="caution">
    <text evidence="8">The sequence shown here is derived from an EMBL/GenBank/DDBJ whole genome shotgun (WGS) entry which is preliminary data.</text>
</comment>
<keyword evidence="2 6" id="KW-0812">Transmembrane</keyword>